<dbReference type="NCBIfam" id="TIGR03797">
    <property type="entry name" value="NHLM_micro_ABC2"/>
    <property type="match status" value="1"/>
</dbReference>
<feature type="transmembrane region" description="Helical" evidence="9">
    <location>
        <begin position="674"/>
        <end position="702"/>
    </location>
</feature>
<dbReference type="SUPFAM" id="SSF52540">
    <property type="entry name" value="P-loop containing nucleoside triphosphate hydrolases"/>
    <property type="match status" value="1"/>
</dbReference>
<feature type="transmembrane region" description="Helical" evidence="9">
    <location>
        <begin position="413"/>
        <end position="437"/>
    </location>
</feature>
<accession>K9ZGE8</accession>
<organism evidence="12 13">
    <name type="scientific">Anabaena cylindrica (strain ATCC 27899 / PCC 7122)</name>
    <dbReference type="NCBI Taxonomy" id="272123"/>
    <lineage>
        <taxon>Bacteria</taxon>
        <taxon>Bacillati</taxon>
        <taxon>Cyanobacteriota</taxon>
        <taxon>Cyanophyceae</taxon>
        <taxon>Nostocales</taxon>
        <taxon>Nostocaceae</taxon>
        <taxon>Anabaena</taxon>
    </lineage>
</organism>
<dbReference type="PROSITE" id="PS50893">
    <property type="entry name" value="ABC_TRANSPORTER_2"/>
    <property type="match status" value="1"/>
</dbReference>
<evidence type="ECO:0000259" key="10">
    <source>
        <dbReference type="PROSITE" id="PS50893"/>
    </source>
</evidence>
<gene>
    <name evidence="12" type="ordered locus">Anacy_1960</name>
</gene>
<dbReference type="InterPro" id="IPR011527">
    <property type="entry name" value="ABC1_TM_dom"/>
</dbReference>
<feature type="domain" description="ABC transporter" evidence="10">
    <location>
        <begin position="732"/>
        <end position="964"/>
    </location>
</feature>
<dbReference type="Gene3D" id="3.40.50.300">
    <property type="entry name" value="P-loop containing nucleotide triphosphate hydrolases"/>
    <property type="match status" value="1"/>
</dbReference>
<evidence type="ECO:0000256" key="9">
    <source>
        <dbReference type="SAM" id="Phobius"/>
    </source>
</evidence>
<keyword evidence="4 9" id="KW-0812">Transmembrane</keyword>
<dbReference type="FunFam" id="3.40.50.300:FF:000299">
    <property type="entry name" value="ABC transporter ATP-binding protein/permease"/>
    <property type="match status" value="1"/>
</dbReference>
<evidence type="ECO:0000256" key="6">
    <source>
        <dbReference type="ARBA" id="ARBA00022840"/>
    </source>
</evidence>
<dbReference type="InterPro" id="IPR003439">
    <property type="entry name" value="ABC_transporter-like_ATP-bd"/>
</dbReference>
<dbReference type="Pfam" id="PF00005">
    <property type="entry name" value="ABC_tran"/>
    <property type="match status" value="1"/>
</dbReference>
<dbReference type="SUPFAM" id="SSF90123">
    <property type="entry name" value="ABC transporter transmembrane region"/>
    <property type="match status" value="1"/>
</dbReference>
<feature type="transmembrane region" description="Helical" evidence="9">
    <location>
        <begin position="449"/>
        <end position="467"/>
    </location>
</feature>
<evidence type="ECO:0000256" key="3">
    <source>
        <dbReference type="ARBA" id="ARBA00022475"/>
    </source>
</evidence>
<dbReference type="AlphaFoldDB" id="K9ZGE8"/>
<keyword evidence="7 9" id="KW-1133">Transmembrane helix</keyword>
<keyword evidence="5" id="KW-0547">Nucleotide-binding</keyword>
<dbReference type="KEGG" id="acy:Anacy_1960"/>
<feature type="transmembrane region" description="Helical" evidence="9">
    <location>
        <begin position="531"/>
        <end position="548"/>
    </location>
</feature>
<reference evidence="13" key="1">
    <citation type="journal article" date="2013" name="Proc. Natl. Acad. Sci. U.S.A.">
        <title>Improving the coverage of the cyanobacterial phylum using diversity-driven genome sequencing.</title>
        <authorList>
            <person name="Shih P.M."/>
            <person name="Wu D."/>
            <person name="Latifi A."/>
            <person name="Axen S.D."/>
            <person name="Fewer D.P."/>
            <person name="Talla E."/>
            <person name="Calteau A."/>
            <person name="Cai F."/>
            <person name="Tandeau de Marsac N."/>
            <person name="Rippka R."/>
            <person name="Herdman M."/>
            <person name="Sivonen K."/>
            <person name="Coursin T."/>
            <person name="Laurent T."/>
            <person name="Goodwin L."/>
            <person name="Nolan M."/>
            <person name="Davenport K.W."/>
            <person name="Han C.S."/>
            <person name="Rubin E.M."/>
            <person name="Eisen J.A."/>
            <person name="Woyke T."/>
            <person name="Gugger M."/>
            <person name="Kerfeld C.A."/>
        </authorList>
    </citation>
    <scope>NUCLEOTIDE SEQUENCE [LARGE SCALE GENOMIC DNA]</scope>
    <source>
        <strain evidence="13">ATCC 27899 / PCC 7122</strain>
    </source>
</reference>
<dbReference type="GO" id="GO:0140359">
    <property type="term" value="F:ABC-type transporter activity"/>
    <property type="evidence" value="ECO:0007669"/>
    <property type="project" value="InterPro"/>
</dbReference>
<dbReference type="InterPro" id="IPR036640">
    <property type="entry name" value="ABC1_TM_sf"/>
</dbReference>
<feature type="transmembrane region" description="Helical" evidence="9">
    <location>
        <begin position="635"/>
        <end position="654"/>
    </location>
</feature>
<dbReference type="GO" id="GO:0016887">
    <property type="term" value="F:ATP hydrolysis activity"/>
    <property type="evidence" value="ECO:0007669"/>
    <property type="project" value="InterPro"/>
</dbReference>
<feature type="domain" description="ABC transmembrane type-1" evidence="11">
    <location>
        <begin position="414"/>
        <end position="700"/>
    </location>
</feature>
<dbReference type="eggNOG" id="COG2274">
    <property type="taxonomic scope" value="Bacteria"/>
</dbReference>
<dbReference type="GO" id="GO:0005524">
    <property type="term" value="F:ATP binding"/>
    <property type="evidence" value="ECO:0007669"/>
    <property type="project" value="UniProtKB-KW"/>
</dbReference>
<dbReference type="STRING" id="272123.Anacy_1960"/>
<dbReference type="InterPro" id="IPR003593">
    <property type="entry name" value="AAA+_ATPase"/>
</dbReference>
<protein>
    <submittedName>
        <fullName evidence="12">NHPM bacteriocin system ABC transporter, ATP-binding protein</fullName>
    </submittedName>
</protein>
<dbReference type="Pfam" id="PF00664">
    <property type="entry name" value="ABC_membrane"/>
    <property type="match status" value="1"/>
</dbReference>
<dbReference type="PROSITE" id="PS50929">
    <property type="entry name" value="ABC_TM1F"/>
    <property type="match status" value="1"/>
</dbReference>
<evidence type="ECO:0000259" key="11">
    <source>
        <dbReference type="PROSITE" id="PS50929"/>
    </source>
</evidence>
<evidence type="ECO:0000256" key="8">
    <source>
        <dbReference type="ARBA" id="ARBA00023136"/>
    </source>
</evidence>
<dbReference type="PROSITE" id="PS00211">
    <property type="entry name" value="ABC_TRANSPORTER_1"/>
    <property type="match status" value="1"/>
</dbReference>
<dbReference type="InterPro" id="IPR039421">
    <property type="entry name" value="Type_1_exporter"/>
</dbReference>
<keyword evidence="2" id="KW-0813">Transport</keyword>
<dbReference type="EMBL" id="CP003659">
    <property type="protein sequence ID" value="AFZ57445.1"/>
    <property type="molecule type" value="Genomic_DNA"/>
</dbReference>
<sequence>MIKIHQIKGNKALLLDTIEKVWLVKSGSLALFSTKVEAEKPIGNRRYLFCVSQGEAVFGSRLWYEPETNTQRGIIAIALEDTELELLELSNMIAGIEENTAETPLFMKLIENWLSNLNQLVIGESKPNVKVAVKKDLKQLSLSPGEFLQAAHQSVIWVQICEGDALWMGRKDFSLGEKKWFPITSGTWLKPITQIEVKIKITGNLNYEQLLTGLTDFYNYLHNYFYQVSLREIELKVQNLQNQQQLNHENIQAALSNLASNLTQPRHRFEKKATPLLVAAGAVGKAMGIMIVSPKLSEKSQRQNKDIVEAIAQATQIRTRKVILAGDWWRKDNGPLLAFTQAENRPVAVLIDKSQGDRYFLFDPELHTHTLVSEHIATTLAPEAYMFYRPLPSVVTKITDVLKFGIKGFEKDVFVLIAVGIVGTLLSMITPQATAILIDTAIPNSDRFLLIQLTVGLLAVSFGRTILNLSQGLISQRIAEGTGSQIQTAVWDRLLRLKPLFIRQFSSGDMLLRIMSVSQIYSMISGAIQRTLLNGVFALLNLGLMFIYSPQLALVGVIVALVGISFTIFSSLILLAQERQQEALIGRIQGLVVQMLNGVAKIRVAAAETRAFTIWAKSYNQQIQFSNEIIRINHIVSIFNDLLLPVSYLLLYWFGFTTMQSSLIGEGNLTLGTFLGFNAAFGTFFTGVTSLSNTLVGIVHIIPLWQRAASILQGELESASDQVEPEPLQGRVTLKNVSFRYRQDGQLILNDVTINAEPGEFIAIVGPSGSGKSTLLRLLLGFETPFKGTISYDDQDLALLNLSAVRRQLGVVLQNSKVMQGSIFDNITTGSFVTMEQAWTAVRMAGLTADIEAMPMGIHTLISEGGSNISGGQLQRLMIARSLVFQPKIVLMDEATSFLDNHTQAIVTKNLNQLNVTRIVIAHRLSTIRHADRIYVMEAGQIVQVGSFTELMQQPGLFTKLVARQLD</sequence>
<dbReference type="GO" id="GO:0005886">
    <property type="term" value="C:plasma membrane"/>
    <property type="evidence" value="ECO:0007669"/>
    <property type="project" value="UniProtKB-SubCell"/>
</dbReference>
<dbReference type="RefSeq" id="WP_015214093.1">
    <property type="nucleotide sequence ID" value="NC_019771.1"/>
</dbReference>
<dbReference type="PANTHER" id="PTHR24221">
    <property type="entry name" value="ATP-BINDING CASSETTE SUB-FAMILY B"/>
    <property type="match status" value="1"/>
</dbReference>
<name>K9ZGE8_ANACC</name>
<dbReference type="GO" id="GO:0034040">
    <property type="term" value="F:ATPase-coupled lipid transmembrane transporter activity"/>
    <property type="evidence" value="ECO:0007669"/>
    <property type="project" value="TreeGrafter"/>
</dbReference>
<dbReference type="SMART" id="SM00382">
    <property type="entry name" value="AAA"/>
    <property type="match status" value="1"/>
</dbReference>
<evidence type="ECO:0000313" key="13">
    <source>
        <dbReference type="Proteomes" id="UP000010474"/>
    </source>
</evidence>
<evidence type="ECO:0000256" key="2">
    <source>
        <dbReference type="ARBA" id="ARBA00022448"/>
    </source>
</evidence>
<dbReference type="OrthoDB" id="9771903at2"/>
<evidence type="ECO:0000256" key="5">
    <source>
        <dbReference type="ARBA" id="ARBA00022741"/>
    </source>
</evidence>
<dbReference type="PANTHER" id="PTHR24221:SF654">
    <property type="entry name" value="ATP-BINDING CASSETTE SUB-FAMILY B MEMBER 6"/>
    <property type="match status" value="1"/>
</dbReference>
<keyword evidence="13" id="KW-1185">Reference proteome</keyword>
<feature type="transmembrane region" description="Helical" evidence="9">
    <location>
        <begin position="554"/>
        <end position="575"/>
    </location>
</feature>
<dbReference type="HOGENOM" id="CLU_000604_95_5_3"/>
<dbReference type="Proteomes" id="UP000010474">
    <property type="component" value="Chromosome"/>
</dbReference>
<dbReference type="PATRIC" id="fig|272123.3.peg.2135"/>
<proteinExistence type="predicted"/>
<keyword evidence="3" id="KW-1003">Cell membrane</keyword>
<dbReference type="InterPro" id="IPR027417">
    <property type="entry name" value="P-loop_NTPase"/>
</dbReference>
<dbReference type="InterPro" id="IPR022515">
    <property type="entry name" value="NHPM_micro_ABC2"/>
</dbReference>
<keyword evidence="6 12" id="KW-0067">ATP-binding</keyword>
<dbReference type="Gene3D" id="1.20.1560.10">
    <property type="entry name" value="ABC transporter type 1, transmembrane domain"/>
    <property type="match status" value="1"/>
</dbReference>
<evidence type="ECO:0000256" key="7">
    <source>
        <dbReference type="ARBA" id="ARBA00022989"/>
    </source>
</evidence>
<evidence type="ECO:0000313" key="12">
    <source>
        <dbReference type="EMBL" id="AFZ57445.1"/>
    </source>
</evidence>
<comment type="subcellular location">
    <subcellularLocation>
        <location evidence="1">Cell membrane</location>
        <topology evidence="1">Multi-pass membrane protein</topology>
    </subcellularLocation>
</comment>
<evidence type="ECO:0000256" key="4">
    <source>
        <dbReference type="ARBA" id="ARBA00022692"/>
    </source>
</evidence>
<keyword evidence="8 9" id="KW-0472">Membrane</keyword>
<evidence type="ECO:0000256" key="1">
    <source>
        <dbReference type="ARBA" id="ARBA00004651"/>
    </source>
</evidence>
<dbReference type="InterPro" id="IPR017871">
    <property type="entry name" value="ABC_transporter-like_CS"/>
</dbReference>